<dbReference type="Proteomes" id="UP000501926">
    <property type="component" value="Chromosome"/>
</dbReference>
<dbReference type="EMBL" id="CT573072">
    <property type="protein sequence ID" value="CAJ72541.1"/>
    <property type="molecule type" value="Genomic_DNA"/>
</dbReference>
<accession>Q1PZN2</accession>
<reference evidence="1" key="2">
    <citation type="submission" date="2006-01" db="EMBL/GenBank/DDBJ databases">
        <authorList>
            <person name="Genoscope"/>
        </authorList>
    </citation>
    <scope>NUCLEOTIDE SEQUENCE</scope>
</reference>
<protein>
    <submittedName>
        <fullName evidence="1">Uncharacterized protein</fullName>
    </submittedName>
</protein>
<evidence type="ECO:0000313" key="2">
    <source>
        <dbReference type="EMBL" id="QII10081.1"/>
    </source>
</evidence>
<evidence type="ECO:0000313" key="1">
    <source>
        <dbReference type="EMBL" id="CAJ72541.1"/>
    </source>
</evidence>
<reference evidence="2 3" key="3">
    <citation type="submission" date="2020-02" db="EMBL/GenBank/DDBJ databases">
        <title>Newly sequenced genome of strain CSTR1 showed variability in Candidatus Kuenenia stuttgartiensis genomes.</title>
        <authorList>
            <person name="Ding C."/>
            <person name="Adrian L."/>
        </authorList>
    </citation>
    <scope>NUCLEOTIDE SEQUENCE [LARGE SCALE GENOMIC DNA]</scope>
    <source>
        <strain evidence="2 3">CSTR1</strain>
    </source>
</reference>
<organism evidence="1">
    <name type="scientific">Kuenenia stuttgartiensis</name>
    <dbReference type="NCBI Taxonomy" id="174633"/>
    <lineage>
        <taxon>Bacteria</taxon>
        <taxon>Pseudomonadati</taxon>
        <taxon>Planctomycetota</taxon>
        <taxon>Candidatus Brocadiia</taxon>
        <taxon>Candidatus Brocadiales</taxon>
        <taxon>Candidatus Brocadiaceae</taxon>
        <taxon>Candidatus Kuenenia</taxon>
    </lineage>
</organism>
<name>Q1PZN2_KUEST</name>
<evidence type="ECO:0000313" key="3">
    <source>
        <dbReference type="Proteomes" id="UP000501926"/>
    </source>
</evidence>
<sequence length="67" mass="8014">MYIPNQTETTGFSLIGYGTFNCGIRNTKYKRCTCLEFQIILSLEFVSDFVHRIFYLRLVWSWLSHVR</sequence>
<gene>
    <name evidence="2" type="ORF">KsCSTR_07020</name>
    <name evidence="1" type="ORF">kustd1796</name>
</gene>
<reference evidence="1" key="1">
    <citation type="journal article" date="2006" name="Nature">
        <title>Deciphering the evolution and metabolism of an anammox bacterium from a community genome.</title>
        <authorList>
            <person name="Strous M."/>
            <person name="Pelletier E."/>
            <person name="Mangenot S."/>
            <person name="Rattei T."/>
            <person name="Lehner A."/>
            <person name="Taylor M.W."/>
            <person name="Horn M."/>
            <person name="Daims H."/>
            <person name="Bartol-Mavel D."/>
            <person name="Wincker P."/>
            <person name="Barbe V."/>
            <person name="Fonknechten N."/>
            <person name="Vallenet D."/>
            <person name="Segurens B."/>
            <person name="Schenowitz-Truong C."/>
            <person name="Medigue C."/>
            <person name="Collingro A."/>
            <person name="Snel B."/>
            <person name="Dutilh B.E."/>
            <person name="OpDenCamp H.J.M."/>
            <person name="vanDerDrift C."/>
            <person name="Cirpus I."/>
            <person name="vanDePas-Schoonen K.T."/>
            <person name="Harhangi H.R."/>
            <person name="vanNiftrik L."/>
            <person name="Schmid M."/>
            <person name="Keltjens J."/>
            <person name="vanDeVossenberg J."/>
            <person name="Kartal B."/>
            <person name="Meier H."/>
            <person name="Frishman D."/>
            <person name="Huynen M.A."/>
            <person name="Mewes H."/>
            <person name="Weissenbach J."/>
            <person name="Jetten M.S.M."/>
            <person name="Wagner M."/>
            <person name="LePaslier D."/>
        </authorList>
    </citation>
    <scope>NUCLEOTIDE SEQUENCE</scope>
</reference>
<proteinExistence type="predicted"/>
<dbReference type="AlphaFoldDB" id="Q1PZN2"/>
<dbReference type="EMBL" id="CP049055">
    <property type="protein sequence ID" value="QII10081.1"/>
    <property type="molecule type" value="Genomic_DNA"/>
</dbReference>